<comment type="caution">
    <text evidence="2">The sequence shown here is derived from an EMBL/GenBank/DDBJ whole genome shotgun (WGS) entry which is preliminary data.</text>
</comment>
<dbReference type="SUPFAM" id="SSF51735">
    <property type="entry name" value="NAD(P)-binding Rossmann-fold domains"/>
    <property type="match status" value="1"/>
</dbReference>
<dbReference type="SMART" id="SM00829">
    <property type="entry name" value="PKS_ER"/>
    <property type="match status" value="1"/>
</dbReference>
<dbReference type="InterPro" id="IPR020843">
    <property type="entry name" value="ER"/>
</dbReference>
<name>A0ABR4PPY3_9HELO</name>
<dbReference type="InterPro" id="IPR036291">
    <property type="entry name" value="NAD(P)-bd_dom_sf"/>
</dbReference>
<dbReference type="Proteomes" id="UP001629113">
    <property type="component" value="Unassembled WGS sequence"/>
</dbReference>
<proteinExistence type="predicted"/>
<sequence length="350" mass="38194">MAPPTTNRKLTYSVPASDLDLIEEELPPLLANEILIKVHAAAINPVDTQLWRSQLTAVVKVPGGKGMGRDFSGTVVEVGTAVRDWAIGEDIFGLYFQALGNGTFSEYISLNPSSEPVAKKPASLSHEDAASLPLVALTAFACLEWLPVPTTSQRRVIVRGASGGTGSWVVQLAKEVYDCHVTAICSGKNSEYVRKLGADEIIDYGTQPVPETLLKTKEKLAREYDLLVDCVGGTELLEAHSTFLHNKGGYITIVGDKTSVQTLGGPITYLTNPAMILRYIRGYIWGPRYACISFSTQSSYLTKVVSLAERAELRIEIQEVIRDTFDGGWRRAIELIESARVRGKVVLLIP</sequence>
<feature type="domain" description="Enoyl reductase (ER)" evidence="1">
    <location>
        <begin position="16"/>
        <end position="347"/>
    </location>
</feature>
<dbReference type="InterPro" id="IPR011032">
    <property type="entry name" value="GroES-like_sf"/>
</dbReference>
<dbReference type="SUPFAM" id="SSF50129">
    <property type="entry name" value="GroES-like"/>
    <property type="match status" value="1"/>
</dbReference>
<dbReference type="Gene3D" id="3.90.180.10">
    <property type="entry name" value="Medium-chain alcohol dehydrogenases, catalytic domain"/>
    <property type="match status" value="1"/>
</dbReference>
<evidence type="ECO:0000313" key="3">
    <source>
        <dbReference type="Proteomes" id="UP001629113"/>
    </source>
</evidence>
<dbReference type="Pfam" id="PF08240">
    <property type="entry name" value="ADH_N"/>
    <property type="match status" value="1"/>
</dbReference>
<protein>
    <submittedName>
        <fullName evidence="2">Zinc-dependent acohol dehydrogenase (Reticulon-4-interacting protein 1)</fullName>
    </submittedName>
</protein>
<organism evidence="2 3">
    <name type="scientific">Phlyctema vagabunda</name>
    <dbReference type="NCBI Taxonomy" id="108571"/>
    <lineage>
        <taxon>Eukaryota</taxon>
        <taxon>Fungi</taxon>
        <taxon>Dikarya</taxon>
        <taxon>Ascomycota</taxon>
        <taxon>Pezizomycotina</taxon>
        <taxon>Leotiomycetes</taxon>
        <taxon>Helotiales</taxon>
        <taxon>Dermateaceae</taxon>
        <taxon>Phlyctema</taxon>
    </lineage>
</organism>
<accession>A0ABR4PPY3</accession>
<gene>
    <name evidence="2" type="ORF">PVAG01_02207</name>
</gene>
<evidence type="ECO:0000259" key="1">
    <source>
        <dbReference type="SMART" id="SM00829"/>
    </source>
</evidence>
<dbReference type="Pfam" id="PF13602">
    <property type="entry name" value="ADH_zinc_N_2"/>
    <property type="match status" value="1"/>
</dbReference>
<dbReference type="InterPro" id="IPR050700">
    <property type="entry name" value="YIM1/Zinc_Alcohol_DH_Fams"/>
</dbReference>
<dbReference type="PANTHER" id="PTHR11695">
    <property type="entry name" value="ALCOHOL DEHYDROGENASE RELATED"/>
    <property type="match status" value="1"/>
</dbReference>
<dbReference type="Gene3D" id="3.40.50.720">
    <property type="entry name" value="NAD(P)-binding Rossmann-like Domain"/>
    <property type="match status" value="1"/>
</dbReference>
<reference evidence="2 3" key="1">
    <citation type="submission" date="2024-06" db="EMBL/GenBank/DDBJ databases">
        <title>Complete genome of Phlyctema vagabunda strain 19-DSS-EL-015.</title>
        <authorList>
            <person name="Fiorenzani C."/>
        </authorList>
    </citation>
    <scope>NUCLEOTIDE SEQUENCE [LARGE SCALE GENOMIC DNA]</scope>
    <source>
        <strain evidence="2 3">19-DSS-EL-015</strain>
    </source>
</reference>
<keyword evidence="3" id="KW-1185">Reference proteome</keyword>
<evidence type="ECO:0000313" key="2">
    <source>
        <dbReference type="EMBL" id="KAL3425416.1"/>
    </source>
</evidence>
<dbReference type="EMBL" id="JBFCZG010000002">
    <property type="protein sequence ID" value="KAL3425416.1"/>
    <property type="molecule type" value="Genomic_DNA"/>
</dbReference>
<dbReference type="CDD" id="cd08267">
    <property type="entry name" value="MDR1"/>
    <property type="match status" value="1"/>
</dbReference>
<dbReference type="InterPro" id="IPR013154">
    <property type="entry name" value="ADH-like_N"/>
</dbReference>
<dbReference type="PANTHER" id="PTHR11695:SF647">
    <property type="entry name" value="ENOYL REDUCTASE (ER) DOMAIN-CONTAINING PROTEIN"/>
    <property type="match status" value="1"/>
</dbReference>